<dbReference type="RefSeq" id="WP_066497665.1">
    <property type="nucleotide sequence ID" value="NZ_BJMO01000002.1"/>
</dbReference>
<dbReference type="InterPro" id="IPR025110">
    <property type="entry name" value="AMP-bd_C"/>
</dbReference>
<dbReference type="PANTHER" id="PTHR43201">
    <property type="entry name" value="ACYL-COA SYNTHETASE"/>
    <property type="match status" value="1"/>
</dbReference>
<evidence type="ECO:0000259" key="3">
    <source>
        <dbReference type="Pfam" id="PF00501"/>
    </source>
</evidence>
<comment type="similarity">
    <text evidence="1">Belongs to the ATP-dependent AMP-binding enzyme family.</text>
</comment>
<reference evidence="5 6" key="1">
    <citation type="submission" date="2016-02" db="EMBL/GenBank/DDBJ databases">
        <title>Complete genome of Sinomonas atrocyanea KCTC 3377.</title>
        <authorList>
            <person name="Kim K.M."/>
        </authorList>
    </citation>
    <scope>NUCLEOTIDE SEQUENCE [LARGE SCALE GENOMIC DNA]</scope>
    <source>
        <strain evidence="5 6">KCTC 3377</strain>
    </source>
</reference>
<feature type="domain" description="AMP-binding enzyme C-terminal" evidence="4">
    <location>
        <begin position="374"/>
        <end position="448"/>
    </location>
</feature>
<evidence type="ECO:0000313" key="6">
    <source>
        <dbReference type="Proteomes" id="UP000070134"/>
    </source>
</evidence>
<dbReference type="KEGG" id="satk:SA2016_1981"/>
<keyword evidence="2 5" id="KW-0436">Ligase</keyword>
<proteinExistence type="inferred from homology"/>
<dbReference type="Gene3D" id="3.40.50.12780">
    <property type="entry name" value="N-terminal domain of ligase-like"/>
    <property type="match status" value="1"/>
</dbReference>
<dbReference type="AlphaFoldDB" id="A0A127A1H1"/>
<accession>A0A127A1H1</accession>
<evidence type="ECO:0000256" key="1">
    <source>
        <dbReference type="ARBA" id="ARBA00006432"/>
    </source>
</evidence>
<evidence type="ECO:0000259" key="4">
    <source>
        <dbReference type="Pfam" id="PF13193"/>
    </source>
</evidence>
<dbReference type="PATRIC" id="fig|37927.3.peg.2031"/>
<dbReference type="PANTHER" id="PTHR43201:SF5">
    <property type="entry name" value="MEDIUM-CHAIN ACYL-COA LIGASE ACSF2, MITOCHONDRIAL"/>
    <property type="match status" value="1"/>
</dbReference>
<gene>
    <name evidence="5" type="ORF">SA2016_1981</name>
</gene>
<evidence type="ECO:0000313" key="5">
    <source>
        <dbReference type="EMBL" id="AMM32654.1"/>
    </source>
</evidence>
<dbReference type="Pfam" id="PF00501">
    <property type="entry name" value="AMP-binding"/>
    <property type="match status" value="1"/>
</dbReference>
<keyword evidence="6" id="KW-1185">Reference proteome</keyword>
<sequence>MPFLDRLARWAAEKPHEPAVVCGRERLSWAQLHDAAAALAASGDPTGVLRAPNSVDFAVRWAAGVAGERECAVLDPAWPDELARDVEERLAARWGAPAGGRLEPAELADGSGASTFLVGLTSGTTSVPKGFSRSRASWARSFAASAAAFGLTPADRVLAPGPLSASLNLYTLSECLWAGAAFHTLPGFDVGDAHAEVTLRGITRLVLVPTMLRVLAERGLAGDVDASGVSAVVCSGQKLDRRTLEAVRRWAPRAVVWEYYGASELSFVASSRHDPGTAGTEVGTGVGRAFEGVELAILDDAGAPVPDGQTGNICVRSPLVSDGYVWGDDGKAFTRLGDWCTVRDQGFLADGELHVLGRTQDMVNTGGHNVYPHEVEAALAMIPGVAEVVVAGIPDDVRGQRIVAGIVPAHAGLCQLQLRAGLEGRLAPAKRPLEYVELDELPVTERGKLSRTEFQRWVLEGDPRARRLA</sequence>
<dbReference type="GO" id="GO:0031956">
    <property type="term" value="F:medium-chain fatty acid-CoA ligase activity"/>
    <property type="evidence" value="ECO:0007669"/>
    <property type="project" value="TreeGrafter"/>
</dbReference>
<dbReference type="Gene3D" id="3.30.300.30">
    <property type="match status" value="1"/>
</dbReference>
<feature type="domain" description="AMP-dependent synthetase/ligase" evidence="3">
    <location>
        <begin position="96"/>
        <end position="324"/>
    </location>
</feature>
<organism evidence="5 6">
    <name type="scientific">Sinomonas atrocyanea</name>
    <dbReference type="NCBI Taxonomy" id="37927"/>
    <lineage>
        <taxon>Bacteria</taxon>
        <taxon>Bacillati</taxon>
        <taxon>Actinomycetota</taxon>
        <taxon>Actinomycetes</taxon>
        <taxon>Micrococcales</taxon>
        <taxon>Micrococcaceae</taxon>
        <taxon>Sinomonas</taxon>
    </lineage>
</organism>
<dbReference type="OrthoDB" id="5240965at2"/>
<dbReference type="PROSITE" id="PS00455">
    <property type="entry name" value="AMP_BINDING"/>
    <property type="match status" value="1"/>
</dbReference>
<dbReference type="InterPro" id="IPR020845">
    <property type="entry name" value="AMP-binding_CS"/>
</dbReference>
<dbReference type="SUPFAM" id="SSF56801">
    <property type="entry name" value="Acetyl-CoA synthetase-like"/>
    <property type="match status" value="1"/>
</dbReference>
<dbReference type="Pfam" id="PF13193">
    <property type="entry name" value="AMP-binding_C"/>
    <property type="match status" value="1"/>
</dbReference>
<dbReference type="GO" id="GO:0006631">
    <property type="term" value="P:fatty acid metabolic process"/>
    <property type="evidence" value="ECO:0007669"/>
    <property type="project" value="TreeGrafter"/>
</dbReference>
<dbReference type="InterPro" id="IPR000873">
    <property type="entry name" value="AMP-dep_synth/lig_dom"/>
</dbReference>
<dbReference type="InterPro" id="IPR045851">
    <property type="entry name" value="AMP-bd_C_sf"/>
</dbReference>
<dbReference type="EMBL" id="CP014518">
    <property type="protein sequence ID" value="AMM32654.1"/>
    <property type="molecule type" value="Genomic_DNA"/>
</dbReference>
<evidence type="ECO:0000256" key="2">
    <source>
        <dbReference type="ARBA" id="ARBA00022598"/>
    </source>
</evidence>
<dbReference type="Proteomes" id="UP000070134">
    <property type="component" value="Chromosome"/>
</dbReference>
<name>A0A127A1H1_9MICC</name>
<protein>
    <submittedName>
        <fullName evidence="5">AMP-dependent synthetase and ligase</fullName>
    </submittedName>
</protein>
<dbReference type="InterPro" id="IPR042099">
    <property type="entry name" value="ANL_N_sf"/>
</dbReference>
<dbReference type="STRING" id="37927.SA2016_1981"/>